<keyword evidence="1" id="KW-0812">Transmembrane</keyword>
<dbReference type="InterPro" id="IPR052529">
    <property type="entry name" value="Bact_Transport_Assoc"/>
</dbReference>
<gene>
    <name evidence="3" type="ORF">ACFOVU_03960</name>
</gene>
<keyword evidence="4" id="KW-1185">Reference proteome</keyword>
<feature type="transmembrane region" description="Helical" evidence="1">
    <location>
        <begin position="274"/>
        <end position="299"/>
    </location>
</feature>
<evidence type="ECO:0000313" key="4">
    <source>
        <dbReference type="Proteomes" id="UP001595847"/>
    </source>
</evidence>
<dbReference type="Pfam" id="PF04235">
    <property type="entry name" value="DUF418"/>
    <property type="match status" value="1"/>
</dbReference>
<sequence>MTGSSDPAPRTWPGPGPTSLGRRALAPDLARGFMLLFIALVNAQFFLTVPDIVSSVADQVVVVVQSTVVNARAIPLFSLLFGYGMVQLLRRLDAGGGRPLGVLRRRGVWMAAIGLAHGALLLPVDIIGAYGLAVLLFAGLLRARDATLLWVSAAFAAASIGLHTALMMLFTASGNDASVAAGSLVQGDPVAATAERFQEWILYTPVTLLTVVVPPLLWGVWAARRRILDDPARHRRLLGWAAAAGLGIAVLGGLPDALVRAELWTGVPLQTAGLLAVLHDTTGWASGVGWAALIGLVAIRAAERRGPVVRAVEAVGQRSMTCYLLQSVAFTAAFAPYGAGLGATQGAAVAAAIGVATWGATVLVAEAMRRRGHRGPAEILLRRLTYGRPSPAA</sequence>
<dbReference type="PANTHER" id="PTHR30590">
    <property type="entry name" value="INNER MEMBRANE PROTEIN"/>
    <property type="match status" value="1"/>
</dbReference>
<feature type="transmembrane region" description="Helical" evidence="1">
    <location>
        <begin position="345"/>
        <end position="365"/>
    </location>
</feature>
<feature type="domain" description="DUF418" evidence="2">
    <location>
        <begin position="222"/>
        <end position="387"/>
    </location>
</feature>
<proteinExistence type="predicted"/>
<dbReference type="Proteomes" id="UP001595847">
    <property type="component" value="Unassembled WGS sequence"/>
</dbReference>
<dbReference type="PANTHER" id="PTHR30590:SF2">
    <property type="entry name" value="INNER MEMBRANE PROTEIN"/>
    <property type="match status" value="1"/>
</dbReference>
<accession>A0ABV8FK90</accession>
<feature type="transmembrane region" description="Helical" evidence="1">
    <location>
        <begin position="108"/>
        <end position="141"/>
    </location>
</feature>
<feature type="transmembrane region" description="Helical" evidence="1">
    <location>
        <begin position="148"/>
        <end position="170"/>
    </location>
</feature>
<evidence type="ECO:0000259" key="2">
    <source>
        <dbReference type="Pfam" id="PF04235"/>
    </source>
</evidence>
<dbReference type="RefSeq" id="WP_378529890.1">
    <property type="nucleotide sequence ID" value="NZ_JBHSBH010000003.1"/>
</dbReference>
<feature type="transmembrane region" description="Helical" evidence="1">
    <location>
        <begin position="320"/>
        <end position="339"/>
    </location>
</feature>
<evidence type="ECO:0000256" key="1">
    <source>
        <dbReference type="SAM" id="Phobius"/>
    </source>
</evidence>
<feature type="transmembrane region" description="Helical" evidence="1">
    <location>
        <begin position="200"/>
        <end position="223"/>
    </location>
</feature>
<dbReference type="EMBL" id="JBHSBH010000003">
    <property type="protein sequence ID" value="MFC3995055.1"/>
    <property type="molecule type" value="Genomic_DNA"/>
</dbReference>
<feature type="transmembrane region" description="Helical" evidence="1">
    <location>
        <begin position="61"/>
        <end position="88"/>
    </location>
</feature>
<protein>
    <submittedName>
        <fullName evidence="3">DUF418 domain-containing protein</fullName>
    </submittedName>
</protein>
<reference evidence="4" key="1">
    <citation type="journal article" date="2019" name="Int. J. Syst. Evol. Microbiol.">
        <title>The Global Catalogue of Microorganisms (GCM) 10K type strain sequencing project: providing services to taxonomists for standard genome sequencing and annotation.</title>
        <authorList>
            <consortium name="The Broad Institute Genomics Platform"/>
            <consortium name="The Broad Institute Genome Sequencing Center for Infectious Disease"/>
            <person name="Wu L."/>
            <person name="Ma J."/>
        </authorList>
    </citation>
    <scope>NUCLEOTIDE SEQUENCE [LARGE SCALE GENOMIC DNA]</scope>
    <source>
        <strain evidence="4">TBRC 1826</strain>
    </source>
</reference>
<name>A0ABV8FK90_9ACTN</name>
<dbReference type="InterPro" id="IPR007349">
    <property type="entry name" value="DUF418"/>
</dbReference>
<organism evidence="3 4">
    <name type="scientific">Nocardiopsis sediminis</name>
    <dbReference type="NCBI Taxonomy" id="1778267"/>
    <lineage>
        <taxon>Bacteria</taxon>
        <taxon>Bacillati</taxon>
        <taxon>Actinomycetota</taxon>
        <taxon>Actinomycetes</taxon>
        <taxon>Streptosporangiales</taxon>
        <taxon>Nocardiopsidaceae</taxon>
        <taxon>Nocardiopsis</taxon>
    </lineage>
</organism>
<feature type="transmembrane region" description="Helical" evidence="1">
    <location>
        <begin position="29"/>
        <end position="49"/>
    </location>
</feature>
<keyword evidence="1" id="KW-1133">Transmembrane helix</keyword>
<keyword evidence="1" id="KW-0472">Membrane</keyword>
<feature type="transmembrane region" description="Helical" evidence="1">
    <location>
        <begin position="235"/>
        <end position="254"/>
    </location>
</feature>
<comment type="caution">
    <text evidence="3">The sequence shown here is derived from an EMBL/GenBank/DDBJ whole genome shotgun (WGS) entry which is preliminary data.</text>
</comment>
<evidence type="ECO:0000313" key="3">
    <source>
        <dbReference type="EMBL" id="MFC3995055.1"/>
    </source>
</evidence>